<dbReference type="CDD" id="cd01998">
    <property type="entry name" value="MnmA_TRMU-like"/>
    <property type="match status" value="1"/>
</dbReference>
<dbReference type="KEGG" id="fcy:FRACYDRAFT_205230"/>
<dbReference type="EC" id="2.8.1.14" evidence="3"/>
<proteinExistence type="inferred from homology"/>
<accession>A0A1E7FW13</accession>
<evidence type="ECO:0000259" key="5">
    <source>
        <dbReference type="Pfam" id="PF20258"/>
    </source>
</evidence>
<comment type="similarity">
    <text evidence="2">Belongs to the MnmA/TRMU family.</text>
</comment>
<name>A0A1E7FW13_9STRA</name>
<dbReference type="GO" id="GO:0032259">
    <property type="term" value="P:methylation"/>
    <property type="evidence" value="ECO:0007669"/>
    <property type="project" value="UniProtKB-KW"/>
</dbReference>
<dbReference type="PANTHER" id="PTHR11933">
    <property type="entry name" value="TRNA 5-METHYLAMINOMETHYL-2-THIOURIDYLATE -METHYLTRANSFERASE"/>
    <property type="match status" value="1"/>
</dbReference>
<dbReference type="GO" id="GO:0002143">
    <property type="term" value="P:tRNA wobble position uridine thiolation"/>
    <property type="evidence" value="ECO:0007669"/>
    <property type="project" value="TreeGrafter"/>
</dbReference>
<sequence length="477" mass="53616">MKRFLSLVTNKKIRLACTSRTIRHSSASTIECYSKRKIGVALSGGVDSSVVAYLLSRNQPNDEVTGIHMSNWDYADEAETTVTTPKKKKYESYCWEQDWKDARAVASQLNIPIHHVSFQAEYWNDVFQPYCQQISESITPNPDVDCNKYIKFGALKDYLKKKFRDIDYLATADYILHSSNADKPILLSARDRSKDQSYFLSSVPAEAFSRVLFPLGDLYKNVPFNKSQDDSSFSVREVAKHAKLPNASKRDSVGICFIGKRKHGDFINEYIDLSNECDDNNSSSLVQCINVENNDVISTFDPVVSPSLIYSTIGQGAKISGVAQKWFVVDKYDRWKSPCLLVCPGTHHPSLYADRLYIRCKDLNWMAGGPPPIPFRLKCRIRHLQPLVDCEIVVGSDCMSKDGDGFGSYEIRLKLPLRGIAQGQVCVFYSGGKEGDLICLGGGPIDRRGPNYWEMQKALPKILHPSGLNDNSSVKKK</sequence>
<dbReference type="InterPro" id="IPR004506">
    <property type="entry name" value="MnmA-like"/>
</dbReference>
<evidence type="ECO:0000256" key="2">
    <source>
        <dbReference type="ARBA" id="ARBA00006191"/>
    </source>
</evidence>
<dbReference type="OrthoDB" id="3685at2759"/>
<comment type="catalytic activity">
    <reaction evidence="4">
        <text>5-taurinomethyluridine(34) in tRNA + S-sulfanyl-L-cysteinyl-[protein] + AH2 + ATP = 5-taurinomethyl-2-thiouridine(34) in tRNA + L-cysteinyl-[protein] + A + AMP + diphosphate + H(+)</text>
        <dbReference type="Rhea" id="RHEA:47040"/>
        <dbReference type="Rhea" id="RHEA-COMP:10131"/>
        <dbReference type="Rhea" id="RHEA-COMP:11726"/>
        <dbReference type="Rhea" id="RHEA-COMP:11732"/>
        <dbReference type="Rhea" id="RHEA-COMP:11733"/>
        <dbReference type="ChEBI" id="CHEBI:13193"/>
        <dbReference type="ChEBI" id="CHEBI:15378"/>
        <dbReference type="ChEBI" id="CHEBI:17499"/>
        <dbReference type="ChEBI" id="CHEBI:29950"/>
        <dbReference type="ChEBI" id="CHEBI:30616"/>
        <dbReference type="ChEBI" id="CHEBI:33019"/>
        <dbReference type="ChEBI" id="CHEBI:61963"/>
        <dbReference type="ChEBI" id="CHEBI:87171"/>
        <dbReference type="ChEBI" id="CHEBI:87172"/>
        <dbReference type="ChEBI" id="CHEBI:456215"/>
        <dbReference type="EC" id="2.8.1.14"/>
    </reaction>
</comment>
<evidence type="ECO:0000256" key="4">
    <source>
        <dbReference type="ARBA" id="ARBA00049564"/>
    </source>
</evidence>
<dbReference type="Gene3D" id="2.40.30.10">
    <property type="entry name" value="Translation factors"/>
    <property type="match status" value="1"/>
</dbReference>
<dbReference type="SUPFAM" id="SSF52402">
    <property type="entry name" value="Adenine nucleotide alpha hydrolases-like"/>
    <property type="match status" value="1"/>
</dbReference>
<dbReference type="AlphaFoldDB" id="A0A1E7FW13"/>
<evidence type="ECO:0000256" key="3">
    <source>
        <dbReference type="ARBA" id="ARBA00011953"/>
    </source>
</evidence>
<keyword evidence="6" id="KW-0808">Transferase</keyword>
<dbReference type="GO" id="GO:0008168">
    <property type="term" value="F:methyltransferase activity"/>
    <property type="evidence" value="ECO:0007669"/>
    <property type="project" value="UniProtKB-KW"/>
</dbReference>
<reference evidence="6 7" key="1">
    <citation type="submission" date="2016-09" db="EMBL/GenBank/DDBJ databases">
        <title>Extensive genetic diversity and differential bi-allelic expression allows diatom success in the polar Southern Ocean.</title>
        <authorList>
            <consortium name="DOE Joint Genome Institute"/>
            <person name="Mock T."/>
            <person name="Otillar R.P."/>
            <person name="Strauss J."/>
            <person name="Dupont C."/>
            <person name="Frickenhaus S."/>
            <person name="Maumus F."/>
            <person name="Mcmullan M."/>
            <person name="Sanges R."/>
            <person name="Schmutz J."/>
            <person name="Toseland A."/>
            <person name="Valas R."/>
            <person name="Veluchamy A."/>
            <person name="Ward B.J."/>
            <person name="Allen A."/>
            <person name="Barry K."/>
            <person name="Falciatore A."/>
            <person name="Ferrante M."/>
            <person name="Fortunato A.E."/>
            <person name="Gloeckner G."/>
            <person name="Gruber A."/>
            <person name="Hipkin R."/>
            <person name="Janech M."/>
            <person name="Kroth P."/>
            <person name="Leese F."/>
            <person name="Lindquist E."/>
            <person name="Lyon B.R."/>
            <person name="Martin J."/>
            <person name="Mayer C."/>
            <person name="Parker M."/>
            <person name="Quesneville H."/>
            <person name="Raymond J."/>
            <person name="Uhlig C."/>
            <person name="Valentin K.U."/>
            <person name="Worden A.Z."/>
            <person name="Armbrust E.V."/>
            <person name="Bowler C."/>
            <person name="Green B."/>
            <person name="Moulton V."/>
            <person name="Van Oosterhout C."/>
            <person name="Grigoriev I."/>
        </authorList>
    </citation>
    <scope>NUCLEOTIDE SEQUENCE [LARGE SCALE GENOMIC DNA]</scope>
    <source>
        <strain evidence="6 7">CCMP1102</strain>
    </source>
</reference>
<evidence type="ECO:0000313" key="7">
    <source>
        <dbReference type="Proteomes" id="UP000095751"/>
    </source>
</evidence>
<dbReference type="PANTHER" id="PTHR11933:SF5">
    <property type="entry name" value="MITOCHONDRIAL TRNA-SPECIFIC 2-THIOURIDYLASE 1"/>
    <property type="match status" value="1"/>
</dbReference>
<dbReference type="InParanoid" id="A0A1E7FW13"/>
<keyword evidence="7" id="KW-1185">Reference proteome</keyword>
<dbReference type="Pfam" id="PF20258">
    <property type="entry name" value="tRNA_Me_trans_C"/>
    <property type="match status" value="1"/>
</dbReference>
<evidence type="ECO:0000313" key="6">
    <source>
        <dbReference type="EMBL" id="OEU22336.1"/>
    </source>
</evidence>
<protein>
    <recommendedName>
        <fullName evidence="3">tRNA-5-taurinomethyluridine 2-sulfurtransferase</fullName>
        <ecNumber evidence="3">2.8.1.14</ecNumber>
    </recommendedName>
</protein>
<dbReference type="InterPro" id="IPR014729">
    <property type="entry name" value="Rossmann-like_a/b/a_fold"/>
</dbReference>
<feature type="domain" description="tRNA-specific 2-thiouridylase MnmA-like C-terminal" evidence="5">
    <location>
        <begin position="358"/>
        <end position="445"/>
    </location>
</feature>
<dbReference type="InterPro" id="IPR046885">
    <property type="entry name" value="MnmA-like_C"/>
</dbReference>
<dbReference type="Proteomes" id="UP000095751">
    <property type="component" value="Unassembled WGS sequence"/>
</dbReference>
<keyword evidence="6" id="KW-0489">Methyltransferase</keyword>
<gene>
    <name evidence="6" type="ORF">FRACYDRAFT_205230</name>
</gene>
<dbReference type="Pfam" id="PF03054">
    <property type="entry name" value="tRNA_Me_trans"/>
    <property type="match status" value="1"/>
</dbReference>
<dbReference type="NCBIfam" id="TIGR00420">
    <property type="entry name" value="trmU"/>
    <property type="match status" value="1"/>
</dbReference>
<dbReference type="Gene3D" id="3.40.50.620">
    <property type="entry name" value="HUPs"/>
    <property type="match status" value="1"/>
</dbReference>
<comment type="function">
    <text evidence="1">Catalyzes the 2-thiolation of uridine at the wobble position (U34) of mitochondrial tRNA(Lys), tRNA(Glu) and tRNA(Gln). Required for the formation of 5-taurinomethyl-2-thiouridine (tm5s2U) of mitochondrial tRNA(Lys), tRNA(Glu), and tRNA(Gln) at the wobble position. ATP is required to activate the C2 atom of the wobble base.</text>
</comment>
<dbReference type="EMBL" id="KV784353">
    <property type="protein sequence ID" value="OEU22336.1"/>
    <property type="molecule type" value="Genomic_DNA"/>
</dbReference>
<dbReference type="GO" id="GO:0061708">
    <property type="term" value="F:tRNA-5-taurinomethyluridine 2-sulfurtransferase"/>
    <property type="evidence" value="ECO:0007669"/>
    <property type="project" value="UniProtKB-EC"/>
</dbReference>
<organism evidence="6 7">
    <name type="scientific">Fragilariopsis cylindrus CCMP1102</name>
    <dbReference type="NCBI Taxonomy" id="635003"/>
    <lineage>
        <taxon>Eukaryota</taxon>
        <taxon>Sar</taxon>
        <taxon>Stramenopiles</taxon>
        <taxon>Ochrophyta</taxon>
        <taxon>Bacillariophyta</taxon>
        <taxon>Bacillariophyceae</taxon>
        <taxon>Bacillariophycidae</taxon>
        <taxon>Bacillariales</taxon>
        <taxon>Bacillariaceae</taxon>
        <taxon>Fragilariopsis</taxon>
    </lineage>
</organism>
<evidence type="ECO:0000256" key="1">
    <source>
        <dbReference type="ARBA" id="ARBA00003986"/>
    </source>
</evidence>